<evidence type="ECO:0000259" key="7">
    <source>
        <dbReference type="Pfam" id="PF00892"/>
    </source>
</evidence>
<keyword evidence="3 6" id="KW-0812">Transmembrane</keyword>
<keyword evidence="4 6" id="KW-1133">Transmembrane helix</keyword>
<dbReference type="GO" id="GO:0016020">
    <property type="term" value="C:membrane"/>
    <property type="evidence" value="ECO:0007669"/>
    <property type="project" value="UniProtKB-SubCell"/>
</dbReference>
<feature type="domain" description="EamA" evidence="7">
    <location>
        <begin position="153"/>
        <end position="286"/>
    </location>
</feature>
<dbReference type="AlphaFoldDB" id="A0A5B8FH93"/>
<accession>A0A5B8FH93</accession>
<evidence type="ECO:0000256" key="4">
    <source>
        <dbReference type="ARBA" id="ARBA00022989"/>
    </source>
</evidence>
<dbReference type="SUPFAM" id="SSF103481">
    <property type="entry name" value="Multidrug resistance efflux transporter EmrE"/>
    <property type="match status" value="2"/>
</dbReference>
<feature type="transmembrane region" description="Helical" evidence="6">
    <location>
        <begin position="243"/>
        <end position="262"/>
    </location>
</feature>
<name>A0A5B8FH93_9RHOB</name>
<evidence type="ECO:0000256" key="5">
    <source>
        <dbReference type="ARBA" id="ARBA00023136"/>
    </source>
</evidence>
<organism evidence="8 9">
    <name type="scientific">Paroceanicella profunda</name>
    <dbReference type="NCBI Taxonomy" id="2579971"/>
    <lineage>
        <taxon>Bacteria</taxon>
        <taxon>Pseudomonadati</taxon>
        <taxon>Pseudomonadota</taxon>
        <taxon>Alphaproteobacteria</taxon>
        <taxon>Rhodobacterales</taxon>
        <taxon>Paracoccaceae</taxon>
        <taxon>Paroceanicella</taxon>
    </lineage>
</organism>
<feature type="transmembrane region" description="Helical" evidence="6">
    <location>
        <begin position="34"/>
        <end position="55"/>
    </location>
</feature>
<keyword evidence="5 6" id="KW-0472">Membrane</keyword>
<dbReference type="RefSeq" id="WP_138572031.1">
    <property type="nucleotide sequence ID" value="NZ_CP040818.1"/>
</dbReference>
<feature type="domain" description="EamA" evidence="7">
    <location>
        <begin position="9"/>
        <end position="138"/>
    </location>
</feature>
<sequence length="295" mass="29928">MTAPRLSAILLCVGGVWGLGIPFNKLATATGYDPLGIAVWQQGFALLILLPVALLRGAPLPLGRRELGFCAGVGVFGTLLPSVLSLSAVAHLPAGVAVIAVSTVPLFTLMIATALRLDRPTPLRLLGVFVGLAAIVLLASPEALPDPAAAPYLLLGIGAAAAYAVEGNWVARRSPPDMAPITMLIGAVAISLMISLPVAMASDRALDLSGPWGAADWALAAGACINVLGYVGYIWLIGAAGPVFSAQVGYVVTVAGVLWSMVVLSEGYSATVWAAMGLVLLGIALVQPRAGPGPA</sequence>
<evidence type="ECO:0000256" key="1">
    <source>
        <dbReference type="ARBA" id="ARBA00004141"/>
    </source>
</evidence>
<feature type="transmembrane region" description="Helical" evidence="6">
    <location>
        <begin position="67"/>
        <end position="88"/>
    </location>
</feature>
<comment type="subcellular location">
    <subcellularLocation>
        <location evidence="1">Membrane</location>
        <topology evidence="1">Multi-pass membrane protein</topology>
    </subcellularLocation>
</comment>
<dbReference type="OrthoDB" id="8688375at2"/>
<feature type="transmembrane region" description="Helical" evidence="6">
    <location>
        <begin position="183"/>
        <end position="202"/>
    </location>
</feature>
<feature type="transmembrane region" description="Helical" evidence="6">
    <location>
        <begin position="94"/>
        <end position="115"/>
    </location>
</feature>
<dbReference type="Pfam" id="PF00892">
    <property type="entry name" value="EamA"/>
    <property type="match status" value="2"/>
</dbReference>
<comment type="similarity">
    <text evidence="2">Belongs to the EamA transporter family.</text>
</comment>
<feature type="transmembrane region" description="Helical" evidence="6">
    <location>
        <begin position="122"/>
        <end position="140"/>
    </location>
</feature>
<feature type="transmembrane region" description="Helical" evidence="6">
    <location>
        <begin position="152"/>
        <end position="171"/>
    </location>
</feature>
<evidence type="ECO:0000313" key="9">
    <source>
        <dbReference type="Proteomes" id="UP000305888"/>
    </source>
</evidence>
<dbReference type="Proteomes" id="UP000305888">
    <property type="component" value="Chromosome"/>
</dbReference>
<dbReference type="InterPro" id="IPR037185">
    <property type="entry name" value="EmrE-like"/>
</dbReference>
<keyword evidence="9" id="KW-1185">Reference proteome</keyword>
<dbReference type="PANTHER" id="PTHR32322:SF2">
    <property type="entry name" value="EAMA DOMAIN-CONTAINING PROTEIN"/>
    <property type="match status" value="1"/>
</dbReference>
<evidence type="ECO:0000256" key="2">
    <source>
        <dbReference type="ARBA" id="ARBA00007362"/>
    </source>
</evidence>
<dbReference type="KEGG" id="ppru:FDP22_09095"/>
<protein>
    <submittedName>
        <fullName evidence="8">DMT family transporter</fullName>
    </submittedName>
</protein>
<dbReference type="EMBL" id="CP040818">
    <property type="protein sequence ID" value="QDL91917.1"/>
    <property type="molecule type" value="Genomic_DNA"/>
</dbReference>
<proteinExistence type="inferred from homology"/>
<dbReference type="InterPro" id="IPR050638">
    <property type="entry name" value="AA-Vitamin_Transporters"/>
</dbReference>
<gene>
    <name evidence="8" type="ORF">FDP22_09095</name>
</gene>
<feature type="transmembrane region" description="Helical" evidence="6">
    <location>
        <begin position="268"/>
        <end position="286"/>
    </location>
</feature>
<evidence type="ECO:0000256" key="3">
    <source>
        <dbReference type="ARBA" id="ARBA00022692"/>
    </source>
</evidence>
<feature type="transmembrane region" description="Helical" evidence="6">
    <location>
        <begin position="214"/>
        <end position="236"/>
    </location>
</feature>
<dbReference type="PANTHER" id="PTHR32322">
    <property type="entry name" value="INNER MEMBRANE TRANSPORTER"/>
    <property type="match status" value="1"/>
</dbReference>
<reference evidence="8 9" key="1">
    <citation type="submission" date="2019-06" db="EMBL/GenBank/DDBJ databases">
        <title>Genome sequence of Rhodobacteraceae bacterium D4M1.</title>
        <authorList>
            <person name="Cao J."/>
        </authorList>
    </citation>
    <scope>NUCLEOTIDE SEQUENCE [LARGE SCALE GENOMIC DNA]</scope>
    <source>
        <strain evidence="8 9">D4M1</strain>
    </source>
</reference>
<evidence type="ECO:0000313" key="8">
    <source>
        <dbReference type="EMBL" id="QDL91917.1"/>
    </source>
</evidence>
<evidence type="ECO:0000256" key="6">
    <source>
        <dbReference type="SAM" id="Phobius"/>
    </source>
</evidence>
<dbReference type="InterPro" id="IPR000620">
    <property type="entry name" value="EamA_dom"/>
</dbReference>